<name>A0ABN6TFC1_9BURK</name>
<evidence type="ECO:0000313" key="2">
    <source>
        <dbReference type="Proteomes" id="UP001163336"/>
    </source>
</evidence>
<gene>
    <name evidence="1" type="ORF">MasN3_44220</name>
</gene>
<reference evidence="1" key="1">
    <citation type="submission" date="2022-11" db="EMBL/GenBank/DDBJ databases">
        <title>Isolation and characterization of PLA-degrading bacterium Massilia sp. from Antarctic soil.</title>
        <authorList>
            <person name="Sato K."/>
            <person name="Gomez-Fuentes C."/>
            <person name="Ahmad S.A."/>
            <person name="Zulkharnain A."/>
        </authorList>
    </citation>
    <scope>NUCLEOTIDE SEQUENCE</scope>
    <source>
        <strain evidence="1">N-3</strain>
    </source>
</reference>
<dbReference type="EMBL" id="AP026966">
    <property type="protein sequence ID" value="BDT60928.1"/>
    <property type="molecule type" value="Genomic_DNA"/>
</dbReference>
<proteinExistence type="predicted"/>
<organism evidence="1 2">
    <name type="scientific">Massilia varians</name>
    <dbReference type="NCBI Taxonomy" id="457921"/>
    <lineage>
        <taxon>Bacteria</taxon>
        <taxon>Pseudomonadati</taxon>
        <taxon>Pseudomonadota</taxon>
        <taxon>Betaproteobacteria</taxon>
        <taxon>Burkholderiales</taxon>
        <taxon>Oxalobacteraceae</taxon>
        <taxon>Telluria group</taxon>
        <taxon>Massilia</taxon>
    </lineage>
</organism>
<accession>A0ABN6TFC1</accession>
<evidence type="ECO:0000313" key="1">
    <source>
        <dbReference type="EMBL" id="BDT60928.1"/>
    </source>
</evidence>
<sequence length="116" mass="13364">MATIVKTPSGTWKAVIRKAGWPTTVKTFRLKKDAEDWSRRTEDEMVRGLFIKRSPSERMTFEAAMKRYLAEVTPTKRPLGCRIAASWRRMSFSPRAFTVAGARNRKYKPLPMLAKV</sequence>
<evidence type="ECO:0008006" key="3">
    <source>
        <dbReference type="Google" id="ProtNLM"/>
    </source>
</evidence>
<keyword evidence="2" id="KW-1185">Reference proteome</keyword>
<dbReference type="Proteomes" id="UP001163336">
    <property type="component" value="Chromosome"/>
</dbReference>
<protein>
    <recommendedName>
        <fullName evidence="3">Integrase</fullName>
    </recommendedName>
</protein>